<feature type="domain" description="NTP pyrophosphohydrolase MazG-like" evidence="1">
    <location>
        <begin position="124"/>
        <end position="199"/>
    </location>
</feature>
<reference evidence="2 3" key="1">
    <citation type="submission" date="2021-08" db="EMBL/GenBank/DDBJ databases">
        <title>Nocardioides bacterium WL0053 sp. nov., isolated from the sediment.</title>
        <authorList>
            <person name="Wang L."/>
            <person name="Zhang D."/>
            <person name="Zhang A."/>
        </authorList>
    </citation>
    <scope>NUCLEOTIDE SEQUENCE [LARGE SCALE GENOMIC DNA]</scope>
    <source>
        <strain evidence="2 3">WL0053</strain>
    </source>
</reference>
<name>A0ABS7RNV5_9ACTN</name>
<dbReference type="NCBIfam" id="TIGR00444">
    <property type="entry name" value="mazG"/>
    <property type="match status" value="1"/>
</dbReference>
<gene>
    <name evidence="2" type="ORF">K1X13_10345</name>
</gene>
<dbReference type="Gene3D" id="1.10.287.1080">
    <property type="entry name" value="MazG-like"/>
    <property type="match status" value="1"/>
</dbReference>
<keyword evidence="3" id="KW-1185">Reference proteome</keyword>
<evidence type="ECO:0000313" key="2">
    <source>
        <dbReference type="EMBL" id="MBY9075217.1"/>
    </source>
</evidence>
<dbReference type="CDD" id="cd11528">
    <property type="entry name" value="NTP-PPase_MazG_Nterm"/>
    <property type="match status" value="1"/>
</dbReference>
<accession>A0ABS7RNV5</accession>
<evidence type="ECO:0000313" key="3">
    <source>
        <dbReference type="Proteomes" id="UP000754710"/>
    </source>
</evidence>
<dbReference type="Proteomes" id="UP000754710">
    <property type="component" value="Unassembled WGS sequence"/>
</dbReference>
<dbReference type="PANTHER" id="PTHR30522:SF0">
    <property type="entry name" value="NUCLEOSIDE TRIPHOSPHATE PYROPHOSPHOHYDROLASE"/>
    <property type="match status" value="1"/>
</dbReference>
<dbReference type="InterPro" id="IPR004518">
    <property type="entry name" value="MazG-like_dom"/>
</dbReference>
<sequence length="300" mass="32054">MSWPAWQAVSSAERVLASDDTSPLFRAVTAAGHRVDVLPEPSAADLLDAAASASGAVVWLADDEESTTLPSALATEIVTAGESGRPVPQVEVLHASYDVPGARVLDLVAVMDRLRTSCPWDREQTHRSLAKYLLEETYETLEAIDTEDYAHLREELGDLLLQVVFHARIAEEDPDDPFTVDDVAGGIVDKLVHRHPHVFAGLDVADADEVEANWDRLKAAEKGRGSVLDGIPAALPALALADKVAGRAGKLGVAPQAGTSLGDRLLALVVEARAAGLDAEQELRDAVRRLADAVRTTETR</sequence>
<dbReference type="SUPFAM" id="SSF101386">
    <property type="entry name" value="all-alpha NTP pyrophosphatases"/>
    <property type="match status" value="1"/>
</dbReference>
<dbReference type="PANTHER" id="PTHR30522">
    <property type="entry name" value="NUCLEOSIDE TRIPHOSPHATE PYROPHOSPHOHYDROLASE"/>
    <property type="match status" value="1"/>
</dbReference>
<protein>
    <submittedName>
        <fullName evidence="2">MazG family protein</fullName>
    </submittedName>
</protein>
<dbReference type="InterPro" id="IPR048015">
    <property type="entry name" value="NTP-PPase_MazG-like_N"/>
</dbReference>
<organism evidence="2 3">
    <name type="scientific">Nocardioides jiangsuensis</name>
    <dbReference type="NCBI Taxonomy" id="2866161"/>
    <lineage>
        <taxon>Bacteria</taxon>
        <taxon>Bacillati</taxon>
        <taxon>Actinomycetota</taxon>
        <taxon>Actinomycetes</taxon>
        <taxon>Propionibacteriales</taxon>
        <taxon>Nocardioidaceae</taxon>
        <taxon>Nocardioides</taxon>
    </lineage>
</organism>
<proteinExistence type="predicted"/>
<evidence type="ECO:0000259" key="1">
    <source>
        <dbReference type="Pfam" id="PF03819"/>
    </source>
</evidence>
<dbReference type="Pfam" id="PF03819">
    <property type="entry name" value="MazG"/>
    <property type="match status" value="1"/>
</dbReference>
<dbReference type="InterPro" id="IPR011551">
    <property type="entry name" value="NTP_PyrPHydrolase_MazG"/>
</dbReference>
<dbReference type="EMBL" id="JAIEZQ010000002">
    <property type="protein sequence ID" value="MBY9075217.1"/>
    <property type="molecule type" value="Genomic_DNA"/>
</dbReference>
<comment type="caution">
    <text evidence="2">The sequence shown here is derived from an EMBL/GenBank/DDBJ whole genome shotgun (WGS) entry which is preliminary data.</text>
</comment>